<evidence type="ECO:0000313" key="3">
    <source>
        <dbReference type="Proteomes" id="UP000298355"/>
    </source>
</evidence>
<evidence type="ECO:0000313" key="2">
    <source>
        <dbReference type="EMBL" id="TFC97440.1"/>
    </source>
</evidence>
<dbReference type="Gene3D" id="3.50.50.60">
    <property type="entry name" value="FAD/NAD(P)-binding domain"/>
    <property type="match status" value="2"/>
</dbReference>
<name>A0ABY2IY83_9MICO</name>
<sequence>MRDDPAILDTLDIGAGPAGIGTALALQAVEGLVQGAVERGQLGETFLQWPEHVTFLTPSFTGNGFGATDLKSVHPDTSPAFSLGVDYPTGAQYAWYLRGLAKHFAVPVMPNTEVTTITATAEGFSLATSKGSVVARTVVWAGGEFHNPRQPRLAGGEHADHSATAAAWAARSGRIVIVGGYESGLDVACHHVAGGASVTVVDPDHPWQAGNGSDPSFRLSPRTRQRVKAALATGRLILSDAGRATGIRPDAKGLYTVAIAGGTAVTADSRPILATGFGPGLGPATHLFEDRGNGWPLLDDNDESTLTPGLFLTGAALRHESLKFCFVYKYRQRFAHVARVIGERLGRDCSGLEAWRTAGMLTDDLSCCGVECAC</sequence>
<comment type="caution">
    <text evidence="2">The sequence shown here is derived from an EMBL/GenBank/DDBJ whole genome shotgun (WGS) entry which is preliminary data.</text>
</comment>
<proteinExistence type="predicted"/>
<keyword evidence="3" id="KW-1185">Reference proteome</keyword>
<dbReference type="PANTHER" id="PTHR43539">
    <property type="entry name" value="FLAVIN-BINDING MONOOXYGENASE-LIKE PROTEIN (AFU_ORTHOLOGUE AFUA_4G09220)"/>
    <property type="match status" value="1"/>
</dbReference>
<protein>
    <submittedName>
        <fullName evidence="2">Pyridine nucleotide-disulfide oxidoreductase</fullName>
    </submittedName>
</protein>
<accession>A0ABY2IY83</accession>
<dbReference type="PRINTS" id="PR00368">
    <property type="entry name" value="FADPNR"/>
</dbReference>
<keyword evidence="1" id="KW-0560">Oxidoreductase</keyword>
<dbReference type="Pfam" id="PF13738">
    <property type="entry name" value="Pyr_redox_3"/>
    <property type="match status" value="1"/>
</dbReference>
<evidence type="ECO:0000256" key="1">
    <source>
        <dbReference type="ARBA" id="ARBA00023002"/>
    </source>
</evidence>
<reference evidence="2 3" key="1">
    <citation type="submission" date="2019-03" db="EMBL/GenBank/DDBJ databases">
        <title>Genomics of glacier-inhabiting Cryobacterium strains.</title>
        <authorList>
            <person name="Liu Q."/>
            <person name="Xin Y.-H."/>
        </authorList>
    </citation>
    <scope>NUCLEOTIDE SEQUENCE [LARGE SCALE GENOMIC DNA]</scope>
    <source>
        <strain evidence="2 3">TMT4-23</strain>
    </source>
</reference>
<gene>
    <name evidence="2" type="ORF">E3O65_11690</name>
</gene>
<dbReference type="Proteomes" id="UP000298355">
    <property type="component" value="Unassembled WGS sequence"/>
</dbReference>
<dbReference type="RefSeq" id="WP_134363881.1">
    <property type="nucleotide sequence ID" value="NZ_SOGJ01000023.1"/>
</dbReference>
<dbReference type="InterPro" id="IPR050982">
    <property type="entry name" value="Auxin_biosynth/cation_transpt"/>
</dbReference>
<dbReference type="EMBL" id="SOGJ01000023">
    <property type="protein sequence ID" value="TFC97440.1"/>
    <property type="molecule type" value="Genomic_DNA"/>
</dbReference>
<organism evidence="2 3">
    <name type="scientific">Cryobacterium breve</name>
    <dbReference type="NCBI Taxonomy" id="1259258"/>
    <lineage>
        <taxon>Bacteria</taxon>
        <taxon>Bacillati</taxon>
        <taxon>Actinomycetota</taxon>
        <taxon>Actinomycetes</taxon>
        <taxon>Micrococcales</taxon>
        <taxon>Microbacteriaceae</taxon>
        <taxon>Cryobacterium</taxon>
    </lineage>
</organism>
<dbReference type="SUPFAM" id="SSF51905">
    <property type="entry name" value="FAD/NAD(P)-binding domain"/>
    <property type="match status" value="2"/>
</dbReference>
<dbReference type="PANTHER" id="PTHR43539:SF89">
    <property type="entry name" value="NAD(P)-BINDING DOMAIN-CONTAINING PROTEIN"/>
    <property type="match status" value="1"/>
</dbReference>
<dbReference type="InterPro" id="IPR036188">
    <property type="entry name" value="FAD/NAD-bd_sf"/>
</dbReference>